<reference evidence="1" key="1">
    <citation type="journal article" date="2015" name="Nature">
        <title>Complex archaea that bridge the gap between prokaryotes and eukaryotes.</title>
        <authorList>
            <person name="Spang A."/>
            <person name="Saw J.H."/>
            <person name="Jorgensen S.L."/>
            <person name="Zaremba-Niedzwiedzka K."/>
            <person name="Martijn J."/>
            <person name="Lind A.E."/>
            <person name="van Eijk R."/>
            <person name="Schleper C."/>
            <person name="Guy L."/>
            <person name="Ettema T.J."/>
        </authorList>
    </citation>
    <scope>NUCLEOTIDE SEQUENCE</scope>
</reference>
<evidence type="ECO:0000313" key="1">
    <source>
        <dbReference type="EMBL" id="KKM72399.1"/>
    </source>
</evidence>
<dbReference type="AlphaFoldDB" id="A0A0F9JR77"/>
<accession>A0A0F9JR77</accession>
<organism evidence="1">
    <name type="scientific">marine sediment metagenome</name>
    <dbReference type="NCBI Taxonomy" id="412755"/>
    <lineage>
        <taxon>unclassified sequences</taxon>
        <taxon>metagenomes</taxon>
        <taxon>ecological metagenomes</taxon>
    </lineage>
</organism>
<protein>
    <submittedName>
        <fullName evidence="1">Uncharacterized protein</fullName>
    </submittedName>
</protein>
<name>A0A0F9JR77_9ZZZZ</name>
<sequence>MQHRLIFDGWKLPEGDEPAADQARVWASLHISYRLPVAAQGQAGGANMGSADNLSAALELTRMFRDTKESEKKHALAFAGASYILSNAALELLKGNWKALRSLLSAAEAEDVVLVEDFLKSIEEFDPNDKQEEEAG</sequence>
<comment type="caution">
    <text evidence="1">The sequence shown here is derived from an EMBL/GenBank/DDBJ whole genome shotgun (WGS) entry which is preliminary data.</text>
</comment>
<dbReference type="EMBL" id="LAZR01009480">
    <property type="protein sequence ID" value="KKM72399.1"/>
    <property type="molecule type" value="Genomic_DNA"/>
</dbReference>
<gene>
    <name evidence="1" type="ORF">LCGC14_1420950</name>
</gene>
<proteinExistence type="predicted"/>